<accession>A0A286DPT1</accession>
<evidence type="ECO:0000313" key="2">
    <source>
        <dbReference type="EMBL" id="SOD60623.1"/>
    </source>
</evidence>
<proteinExistence type="predicted"/>
<protein>
    <submittedName>
        <fullName evidence="2">Uncharacterized protein</fullName>
    </submittedName>
</protein>
<dbReference type="Proteomes" id="UP000219271">
    <property type="component" value="Unassembled WGS sequence"/>
</dbReference>
<dbReference type="AlphaFoldDB" id="A0A286DPT1"/>
<reference evidence="3" key="1">
    <citation type="submission" date="2017-09" db="EMBL/GenBank/DDBJ databases">
        <authorList>
            <person name="Varghese N."/>
            <person name="Submissions S."/>
        </authorList>
    </citation>
    <scope>NUCLEOTIDE SEQUENCE [LARGE SCALE GENOMIC DNA]</scope>
    <source>
        <strain evidence="3">JKS000234</strain>
    </source>
</reference>
<keyword evidence="1" id="KW-1133">Transmembrane helix</keyword>
<name>A0A286DPT1_9GAMM</name>
<sequence length="43" mass="5095">MHPILRSQLSRLFAAERHRVWQWMLTGCGLFWIVVVVAVMSIR</sequence>
<organism evidence="2 3">
    <name type="scientific">Candidatus Pantoea floridensis</name>
    <dbReference type="NCBI Taxonomy" id="1938870"/>
    <lineage>
        <taxon>Bacteria</taxon>
        <taxon>Pseudomonadati</taxon>
        <taxon>Pseudomonadota</taxon>
        <taxon>Gammaproteobacteria</taxon>
        <taxon>Enterobacterales</taxon>
        <taxon>Erwiniaceae</taxon>
        <taxon>Pantoea</taxon>
    </lineage>
</organism>
<keyword evidence="3" id="KW-1185">Reference proteome</keyword>
<dbReference type="EMBL" id="OCMY01000002">
    <property type="protein sequence ID" value="SOD60623.1"/>
    <property type="molecule type" value="Genomic_DNA"/>
</dbReference>
<keyword evidence="1" id="KW-0812">Transmembrane</keyword>
<keyword evidence="1" id="KW-0472">Membrane</keyword>
<evidence type="ECO:0000256" key="1">
    <source>
        <dbReference type="SAM" id="Phobius"/>
    </source>
</evidence>
<gene>
    <name evidence="2" type="ORF">SAMN06273570_4762</name>
</gene>
<feature type="transmembrane region" description="Helical" evidence="1">
    <location>
        <begin position="20"/>
        <end position="42"/>
    </location>
</feature>
<evidence type="ECO:0000313" key="3">
    <source>
        <dbReference type="Proteomes" id="UP000219271"/>
    </source>
</evidence>
<dbReference type="RefSeq" id="WP_320204529.1">
    <property type="nucleotide sequence ID" value="NZ_OCMY01000002.1"/>
</dbReference>